<protein>
    <submittedName>
        <fullName evidence="4">Uncharacterized protein</fullName>
    </submittedName>
</protein>
<reference evidence="4 5" key="1">
    <citation type="submission" date="2015-04" db="EMBL/GenBank/DDBJ databases">
        <authorList>
            <person name="Syromyatnikov M.Y."/>
            <person name="Popov V.N."/>
        </authorList>
    </citation>
    <scope>NUCLEOTIDE SEQUENCE [LARGE SCALE GENOMIC DNA]</scope>
    <source>
        <strain evidence="4">WF-38-12</strain>
    </source>
</reference>
<dbReference type="InterPro" id="IPR029069">
    <property type="entry name" value="HotDog_dom_sf"/>
</dbReference>
<sequence>MASGLFFDPKAALAVTPLVSSTCTLLFAWDQDFFLRLLNIPENRSKSNAILPAYFKLFFSNGMVRIVGFLGVTFWSTVGNYYWRHSALVSNQSLKWYLAGGGLALSHLLFVPLVAPPIRDIINNGRSKKEPTDLLDEWLSINWFRSATVDFAAWACMYRFFIPILTTSLRKPLNQSAVLRRQKNKVPVVFLPIITATKVPLLEGDFNFHKSNSTYFTDLDTSRAHLLAFLCFKGMVKLDKELSADGKKGILTVMLGSTQTSFKREIPTLQPYEVWSRILTWDQKWLYIVTHFVQHGRITPTASVASMKADSGASKSKTPLASKDVESSIFATSISKCVFKKGRMTVSPERILRASDLLSPVSSSDATINLSKPTENHMNGGAASSVADKIPSTTQDDSQLLAEIEAERVKGIKYADFLSGLEELQGQLLKDDEVSNGVVSLGTFNDLGRLISA</sequence>
<evidence type="ECO:0000256" key="1">
    <source>
        <dbReference type="ARBA" id="ARBA00038476"/>
    </source>
</evidence>
<evidence type="ECO:0000256" key="2">
    <source>
        <dbReference type="SAM" id="MobiDB-lite"/>
    </source>
</evidence>
<gene>
    <name evidence="4" type="ORF">PISL3812_03510</name>
</gene>
<dbReference type="SUPFAM" id="SSF54637">
    <property type="entry name" value="Thioesterase/thiol ester dehydrase-isomerase"/>
    <property type="match status" value="1"/>
</dbReference>
<evidence type="ECO:0000313" key="5">
    <source>
        <dbReference type="Proteomes" id="UP000054383"/>
    </source>
</evidence>
<feature type="transmembrane region" description="Helical" evidence="3">
    <location>
        <begin position="12"/>
        <end position="29"/>
    </location>
</feature>
<accession>A0A0U1LSZ1</accession>
<keyword evidence="5" id="KW-1185">Reference proteome</keyword>
<dbReference type="Pfam" id="PF13279">
    <property type="entry name" value="4HBT_2"/>
    <property type="match status" value="1"/>
</dbReference>
<keyword evidence="3" id="KW-0812">Transmembrane</keyword>
<proteinExistence type="inferred from homology"/>
<name>A0A0U1LSZ1_TALIS</name>
<feature type="transmembrane region" description="Helical" evidence="3">
    <location>
        <begin position="96"/>
        <end position="118"/>
    </location>
</feature>
<dbReference type="EMBL" id="CVMT01000002">
    <property type="protein sequence ID" value="CRG86504.1"/>
    <property type="molecule type" value="Genomic_DNA"/>
</dbReference>
<feature type="region of interest" description="Disordered" evidence="2">
    <location>
        <begin position="370"/>
        <end position="390"/>
    </location>
</feature>
<organism evidence="4 5">
    <name type="scientific">Talaromyces islandicus</name>
    <name type="common">Penicillium islandicum</name>
    <dbReference type="NCBI Taxonomy" id="28573"/>
    <lineage>
        <taxon>Eukaryota</taxon>
        <taxon>Fungi</taxon>
        <taxon>Dikarya</taxon>
        <taxon>Ascomycota</taxon>
        <taxon>Pezizomycotina</taxon>
        <taxon>Eurotiomycetes</taxon>
        <taxon>Eurotiomycetidae</taxon>
        <taxon>Eurotiales</taxon>
        <taxon>Trichocomaceae</taxon>
        <taxon>Talaromyces</taxon>
        <taxon>Talaromyces sect. Islandici</taxon>
    </lineage>
</organism>
<dbReference type="Proteomes" id="UP000054383">
    <property type="component" value="Unassembled WGS sequence"/>
</dbReference>
<keyword evidence="3" id="KW-0472">Membrane</keyword>
<dbReference type="OrthoDB" id="265761at2759"/>
<dbReference type="PANTHER" id="PTHR12475:SF4">
    <property type="entry name" value="PROTEIN THEM6"/>
    <property type="match status" value="1"/>
</dbReference>
<feature type="transmembrane region" description="Helical" evidence="3">
    <location>
        <begin position="50"/>
        <end position="76"/>
    </location>
</feature>
<evidence type="ECO:0000256" key="3">
    <source>
        <dbReference type="SAM" id="Phobius"/>
    </source>
</evidence>
<dbReference type="OMA" id="ECDWNGH"/>
<dbReference type="InterPro" id="IPR051490">
    <property type="entry name" value="THEM6_lcsJ_thioesterase"/>
</dbReference>
<keyword evidence="3" id="KW-1133">Transmembrane helix</keyword>
<dbReference type="PANTHER" id="PTHR12475">
    <property type="match status" value="1"/>
</dbReference>
<comment type="similarity">
    <text evidence="1">Belongs to the lcsJ thioesterase family.</text>
</comment>
<evidence type="ECO:0000313" key="4">
    <source>
        <dbReference type="EMBL" id="CRG86504.1"/>
    </source>
</evidence>
<dbReference type="AlphaFoldDB" id="A0A0U1LSZ1"/>